<dbReference type="Proteomes" id="UP000737113">
    <property type="component" value="Unassembled WGS sequence"/>
</dbReference>
<dbReference type="RefSeq" id="WP_169563607.1">
    <property type="nucleotide sequence ID" value="NZ_JAAXYH010000003.1"/>
</dbReference>
<organism evidence="1 2">
    <name type="scientific">Shewanella salipaludis</name>
    <dbReference type="NCBI Taxonomy" id="2723052"/>
    <lineage>
        <taxon>Bacteria</taxon>
        <taxon>Pseudomonadati</taxon>
        <taxon>Pseudomonadota</taxon>
        <taxon>Gammaproteobacteria</taxon>
        <taxon>Alteromonadales</taxon>
        <taxon>Shewanellaceae</taxon>
        <taxon>Shewanella</taxon>
    </lineage>
</organism>
<evidence type="ECO:0000313" key="1">
    <source>
        <dbReference type="EMBL" id="NMH64945.1"/>
    </source>
</evidence>
<dbReference type="EMBL" id="JAAXYH010000003">
    <property type="protein sequence ID" value="NMH64945.1"/>
    <property type="molecule type" value="Genomic_DNA"/>
</dbReference>
<dbReference type="PROSITE" id="PS51257">
    <property type="entry name" value="PROKAR_LIPOPROTEIN"/>
    <property type="match status" value="1"/>
</dbReference>
<proteinExistence type="predicted"/>
<evidence type="ECO:0000313" key="2">
    <source>
        <dbReference type="Proteomes" id="UP000737113"/>
    </source>
</evidence>
<evidence type="ECO:0008006" key="3">
    <source>
        <dbReference type="Google" id="ProtNLM"/>
    </source>
</evidence>
<protein>
    <recommendedName>
        <fullName evidence="3">Lipoprotein</fullName>
    </recommendedName>
</protein>
<reference evidence="1" key="1">
    <citation type="submission" date="2020-04" db="EMBL/GenBank/DDBJ databases">
        <title>Description of Shewanella salipaludis sp. nov., isolated from a salt marsh.</title>
        <authorList>
            <person name="Park S."/>
            <person name="Yoon J.-H."/>
        </authorList>
    </citation>
    <scope>NUCLEOTIDE SEQUENCE</scope>
    <source>
        <strain evidence="1">SHSM-M6</strain>
    </source>
</reference>
<name>A0A972FRS2_9GAMM</name>
<sequence>MKLPKFRTGITGILLCTVTACVNIPPEAPALSTELGKRLVAIEAAHLTLLQKYFEQKRQQIDSFIDKEWVPTFAAEFFATPAIAAAWNTLVQENDPNQRLAFIVKLGPKLVARINQKRAELIDPIDALERSVEAKIRADYTQAKALNNSIGSFLLSAAEVAENRDRYLAMAGVPEAKVDKLIDNTDEAISDLLSKTQNAQQKADAAVQYLEKLKAIRNSL</sequence>
<dbReference type="AlphaFoldDB" id="A0A972FRS2"/>
<accession>A0A972FRS2</accession>
<keyword evidence="2" id="KW-1185">Reference proteome</keyword>
<gene>
    <name evidence="1" type="ORF">HC757_07135</name>
</gene>
<comment type="caution">
    <text evidence="1">The sequence shown here is derived from an EMBL/GenBank/DDBJ whole genome shotgun (WGS) entry which is preliminary data.</text>
</comment>